<feature type="domain" description="Amidohydrolase-related" evidence="1">
    <location>
        <begin position="46"/>
        <end position="354"/>
    </location>
</feature>
<dbReference type="eggNOG" id="arCOG00692">
    <property type="taxonomic scope" value="Archaea"/>
</dbReference>
<dbReference type="InterPro" id="IPR050287">
    <property type="entry name" value="MTA/SAH_deaminase"/>
</dbReference>
<dbReference type="SUPFAM" id="SSF51338">
    <property type="entry name" value="Composite domain of metallo-dependent hydrolases"/>
    <property type="match status" value="1"/>
</dbReference>
<dbReference type="EMBL" id="AM114193">
    <property type="protein sequence ID" value="CAJ36693.1"/>
    <property type="molecule type" value="Genomic_DNA"/>
</dbReference>
<dbReference type="KEGG" id="rci:RCIX1426"/>
<dbReference type="GO" id="GO:0016810">
    <property type="term" value="F:hydrolase activity, acting on carbon-nitrogen (but not peptide) bonds"/>
    <property type="evidence" value="ECO:0007669"/>
    <property type="project" value="InterPro"/>
</dbReference>
<dbReference type="Proteomes" id="UP000000663">
    <property type="component" value="Chromosome"/>
</dbReference>
<dbReference type="PANTHER" id="PTHR43794:SF5">
    <property type="entry name" value="CHLOROHYDROLASE FAMILY PROTEIN"/>
    <property type="match status" value="1"/>
</dbReference>
<name>Q0W4K0_METAR</name>
<dbReference type="PANTHER" id="PTHR43794">
    <property type="entry name" value="AMINOHYDROLASE SSNA-RELATED"/>
    <property type="match status" value="1"/>
</dbReference>
<keyword evidence="3" id="KW-1185">Reference proteome</keyword>
<dbReference type="InterPro" id="IPR032466">
    <property type="entry name" value="Metal_Hydrolase"/>
</dbReference>
<dbReference type="OrthoDB" id="42910at2157"/>
<dbReference type="SUPFAM" id="SSF51556">
    <property type="entry name" value="Metallo-dependent hydrolases"/>
    <property type="match status" value="1"/>
</dbReference>
<proteinExistence type="predicted"/>
<reference evidence="2 3" key="1">
    <citation type="journal article" date="2006" name="Science">
        <title>Genome of rice cluster I archaea -- the key methane producers in the rice rhizosphere.</title>
        <authorList>
            <person name="Erkel C."/>
            <person name="Kube M."/>
            <person name="Reinhardt R."/>
            <person name="Liesack W."/>
        </authorList>
    </citation>
    <scope>NUCLEOTIDE SEQUENCE [LARGE SCALE GENOMIC DNA]</scope>
    <source>
        <strain evidence="3">DSM 22066 / NBRC 105507 / MRE50</strain>
    </source>
</reference>
<evidence type="ECO:0000259" key="1">
    <source>
        <dbReference type="Pfam" id="PF01979"/>
    </source>
</evidence>
<evidence type="ECO:0000313" key="2">
    <source>
        <dbReference type="EMBL" id="CAJ36693.1"/>
    </source>
</evidence>
<evidence type="ECO:0000313" key="3">
    <source>
        <dbReference type="Proteomes" id="UP000000663"/>
    </source>
</evidence>
<gene>
    <name evidence="2" type="ORF">RCIX1426</name>
</gene>
<dbReference type="Pfam" id="PF01979">
    <property type="entry name" value="Amidohydro_1"/>
    <property type="match status" value="1"/>
</dbReference>
<organism evidence="2 3">
    <name type="scientific">Methanocella arvoryzae (strain DSM 22066 / NBRC 105507 / MRE50)</name>
    <dbReference type="NCBI Taxonomy" id="351160"/>
    <lineage>
        <taxon>Archaea</taxon>
        <taxon>Methanobacteriati</taxon>
        <taxon>Methanobacteriota</taxon>
        <taxon>Stenosarchaea group</taxon>
        <taxon>Methanomicrobia</taxon>
        <taxon>Methanocellales</taxon>
        <taxon>Methanocellaceae</taxon>
        <taxon>Methanocella</taxon>
    </lineage>
</organism>
<dbReference type="Gene3D" id="3.20.20.140">
    <property type="entry name" value="Metal-dependent hydrolases"/>
    <property type="match status" value="1"/>
</dbReference>
<dbReference type="PATRIC" id="fig|351160.9.peg.1573"/>
<dbReference type="RefSeq" id="WP_012035858.1">
    <property type="nucleotide sequence ID" value="NC_009464.1"/>
</dbReference>
<dbReference type="STRING" id="351160.RCIX1426"/>
<protein>
    <submittedName>
        <fullName evidence="2">Amidohydrolase</fullName>
    </submittedName>
</protein>
<sequence>MPEEYVVSGTLLYGDDFEAREGYLVIRDGKIREVGFDRTQGSIQGIVCPAFINAHTHLGDSVAKDLPYMPLAELVAPPDGLKHRILRETPPETIASGMASALADMAATGTCHCIDFRENGVAGVRLLRDVAGNRATIMGRLAGADSVAEVLQAADGLGLSGANDMPRDLLLSLGASARKAGKLLGIHAGELNATDIPGAMEISPDFIVHMTHATAADIRKTADLGIPVVVCPRSNALTGVGLPPLREMVEAGVQLALGTDNVMLNGPDMFREMEWVSKAFLHNDAYTFRMATLNGARLMGCGGSRGSILPGKDADLIVLRQGSDNLKFSRNLLGTIVRRARPDDIGYTIIGGRIWQNSSRKS</sequence>
<dbReference type="InterPro" id="IPR011059">
    <property type="entry name" value="Metal-dep_hydrolase_composite"/>
</dbReference>
<dbReference type="InterPro" id="IPR006680">
    <property type="entry name" value="Amidohydro-rel"/>
</dbReference>
<accession>Q0W4K0</accession>
<dbReference type="GeneID" id="5142837"/>
<dbReference type="AlphaFoldDB" id="Q0W4K0"/>